<dbReference type="EMBL" id="FTOT01000017">
    <property type="protein sequence ID" value="SIT24478.1"/>
    <property type="molecule type" value="Genomic_DNA"/>
</dbReference>
<dbReference type="Gene3D" id="1.20.120.530">
    <property type="entry name" value="GntR ligand-binding domain-like"/>
    <property type="match status" value="1"/>
</dbReference>
<dbReference type="PRINTS" id="PR00035">
    <property type="entry name" value="HTHGNTR"/>
</dbReference>
<proteinExistence type="predicted"/>
<dbReference type="PANTHER" id="PTHR43537:SF51">
    <property type="entry name" value="HTH-TYPE TRANSCRIPTIONAL REGULATOR LGOR-RELATED"/>
    <property type="match status" value="1"/>
</dbReference>
<protein>
    <submittedName>
        <fullName evidence="5">Transcriptional regulator, GntR family</fullName>
    </submittedName>
</protein>
<dbReference type="Pfam" id="PF00392">
    <property type="entry name" value="GntR"/>
    <property type="match status" value="1"/>
</dbReference>
<dbReference type="GO" id="GO:0003677">
    <property type="term" value="F:DNA binding"/>
    <property type="evidence" value="ECO:0007669"/>
    <property type="project" value="UniProtKB-KW"/>
</dbReference>
<dbReference type="AlphaFoldDB" id="A0A1N7QNT0"/>
<dbReference type="Pfam" id="PF07729">
    <property type="entry name" value="FCD"/>
    <property type="match status" value="1"/>
</dbReference>
<dbReference type="Gene3D" id="1.10.10.10">
    <property type="entry name" value="Winged helix-like DNA-binding domain superfamily/Winged helix DNA-binding domain"/>
    <property type="match status" value="1"/>
</dbReference>
<dbReference type="SMART" id="SM00345">
    <property type="entry name" value="HTH_GNTR"/>
    <property type="match status" value="1"/>
</dbReference>
<dbReference type="SUPFAM" id="SSF46785">
    <property type="entry name" value="Winged helix' DNA-binding domain"/>
    <property type="match status" value="1"/>
</dbReference>
<dbReference type="SMART" id="SM00895">
    <property type="entry name" value="FCD"/>
    <property type="match status" value="1"/>
</dbReference>
<sequence length="235" mass="25865">MPRLTDILPALRHAMERHAPVAGDRLPAERDLAAELGCSRQTLRAGLAILEQDAEIWRHVGQGTFRGPRPLGHPVRESLLIEVRSPAQIMRARLLIEPPIAAEAARTAGAAERRYLSMLADDARAATTRAACEQADARFHRGIAEVADNPILLGVLDHLSGARRRAVWQREWDRTYRQVGVAEFTGPHSDQHTAIVDAIAAADAQRAQSAMRSHLETIERAMRLAEAVVGRETRG</sequence>
<dbReference type="STRING" id="1086013.SAMN05421774_11717"/>
<evidence type="ECO:0000256" key="2">
    <source>
        <dbReference type="ARBA" id="ARBA00023125"/>
    </source>
</evidence>
<keyword evidence="3" id="KW-0804">Transcription</keyword>
<keyword evidence="2" id="KW-0238">DNA-binding</keyword>
<evidence type="ECO:0000259" key="4">
    <source>
        <dbReference type="PROSITE" id="PS50949"/>
    </source>
</evidence>
<dbReference type="RefSeq" id="WP_076534396.1">
    <property type="nucleotide sequence ID" value="NZ_BMEH01000016.1"/>
</dbReference>
<keyword evidence="6" id="KW-1185">Reference proteome</keyword>
<dbReference type="InterPro" id="IPR000524">
    <property type="entry name" value="Tscrpt_reg_HTH_GntR"/>
</dbReference>
<evidence type="ECO:0000313" key="6">
    <source>
        <dbReference type="Proteomes" id="UP000186141"/>
    </source>
</evidence>
<evidence type="ECO:0000256" key="1">
    <source>
        <dbReference type="ARBA" id="ARBA00023015"/>
    </source>
</evidence>
<accession>A0A1N7QNT0</accession>
<name>A0A1N7QNT0_9RHOB</name>
<dbReference type="InterPro" id="IPR008920">
    <property type="entry name" value="TF_FadR/GntR_C"/>
</dbReference>
<evidence type="ECO:0000313" key="5">
    <source>
        <dbReference type="EMBL" id="SIT24478.1"/>
    </source>
</evidence>
<organism evidence="5 6">
    <name type="scientific">Gemmobacter megaterium</name>
    <dbReference type="NCBI Taxonomy" id="1086013"/>
    <lineage>
        <taxon>Bacteria</taxon>
        <taxon>Pseudomonadati</taxon>
        <taxon>Pseudomonadota</taxon>
        <taxon>Alphaproteobacteria</taxon>
        <taxon>Rhodobacterales</taxon>
        <taxon>Paracoccaceae</taxon>
        <taxon>Gemmobacter</taxon>
    </lineage>
</organism>
<dbReference type="InterPro" id="IPR011711">
    <property type="entry name" value="GntR_C"/>
</dbReference>
<dbReference type="PANTHER" id="PTHR43537">
    <property type="entry name" value="TRANSCRIPTIONAL REGULATOR, GNTR FAMILY"/>
    <property type="match status" value="1"/>
</dbReference>
<dbReference type="Proteomes" id="UP000186141">
    <property type="component" value="Unassembled WGS sequence"/>
</dbReference>
<dbReference type="InterPro" id="IPR036390">
    <property type="entry name" value="WH_DNA-bd_sf"/>
</dbReference>
<dbReference type="SUPFAM" id="SSF48008">
    <property type="entry name" value="GntR ligand-binding domain-like"/>
    <property type="match status" value="1"/>
</dbReference>
<dbReference type="GO" id="GO:0003700">
    <property type="term" value="F:DNA-binding transcription factor activity"/>
    <property type="evidence" value="ECO:0007669"/>
    <property type="project" value="InterPro"/>
</dbReference>
<evidence type="ECO:0000256" key="3">
    <source>
        <dbReference type="ARBA" id="ARBA00023163"/>
    </source>
</evidence>
<keyword evidence="1" id="KW-0805">Transcription regulation</keyword>
<gene>
    <name evidence="5" type="ORF">SAMN05421774_11717</name>
</gene>
<reference evidence="5 6" key="1">
    <citation type="submission" date="2017-01" db="EMBL/GenBank/DDBJ databases">
        <authorList>
            <person name="Mah S.A."/>
            <person name="Swanson W.J."/>
            <person name="Moy G.W."/>
            <person name="Vacquier V.D."/>
        </authorList>
    </citation>
    <scope>NUCLEOTIDE SEQUENCE [LARGE SCALE GENOMIC DNA]</scope>
    <source>
        <strain evidence="5 6">DSM 26375</strain>
    </source>
</reference>
<dbReference type="InterPro" id="IPR036388">
    <property type="entry name" value="WH-like_DNA-bd_sf"/>
</dbReference>
<feature type="domain" description="HTH gntR-type" evidence="4">
    <location>
        <begin position="1"/>
        <end position="69"/>
    </location>
</feature>
<dbReference type="PROSITE" id="PS50949">
    <property type="entry name" value="HTH_GNTR"/>
    <property type="match status" value="1"/>
</dbReference>
<dbReference type="OrthoDB" id="284307at2"/>